<evidence type="ECO:0000313" key="2">
    <source>
        <dbReference type="EMBL" id="MET3755337.1"/>
    </source>
</evidence>
<protein>
    <submittedName>
        <fullName evidence="2">Transposase-like protein</fullName>
    </submittedName>
</protein>
<dbReference type="EMBL" id="JBEPMY010000006">
    <property type="protein sequence ID" value="MET3755337.1"/>
    <property type="molecule type" value="Genomic_DNA"/>
</dbReference>
<gene>
    <name evidence="2" type="ORF">ABID08_002708</name>
</gene>
<dbReference type="PANTHER" id="PTHR35528:SF3">
    <property type="entry name" value="BLL1675 PROTEIN"/>
    <property type="match status" value="1"/>
</dbReference>
<name>A0ABV2MJ42_9HYPH</name>
<reference evidence="2 3" key="1">
    <citation type="submission" date="2024-06" db="EMBL/GenBank/DDBJ databases">
        <title>Genomic Encyclopedia of Type Strains, Phase IV (KMG-IV): sequencing the most valuable type-strain genomes for metagenomic binning, comparative biology and taxonomic classification.</title>
        <authorList>
            <person name="Goeker M."/>
        </authorList>
    </citation>
    <scope>NUCLEOTIDE SEQUENCE [LARGE SCALE GENOMIC DNA]</scope>
    <source>
        <strain evidence="2 3">DSM 29288</strain>
    </source>
</reference>
<feature type="region of interest" description="Disordered" evidence="1">
    <location>
        <begin position="1"/>
        <end position="20"/>
    </location>
</feature>
<sequence length="108" mass="12349">MHDRILGQAQPPPPFSSRNHRPCGVALLSVLPCVRDVEDLLAKREIDVSFQTVAEWVAKLGLNFAHRLRRRSRGSFADKWHLDEIIVSIKKLQLEHWRDAAGAQNTPY</sequence>
<dbReference type="Proteomes" id="UP001549077">
    <property type="component" value="Unassembled WGS sequence"/>
</dbReference>
<evidence type="ECO:0000313" key="3">
    <source>
        <dbReference type="Proteomes" id="UP001549077"/>
    </source>
</evidence>
<dbReference type="InterPro" id="IPR052183">
    <property type="entry name" value="IS_Transposase"/>
</dbReference>
<dbReference type="PANTHER" id="PTHR35528">
    <property type="entry name" value="BLL1675 PROTEIN"/>
    <property type="match status" value="1"/>
</dbReference>
<comment type="caution">
    <text evidence="2">The sequence shown here is derived from an EMBL/GenBank/DDBJ whole genome shotgun (WGS) entry which is preliminary data.</text>
</comment>
<keyword evidence="3" id="KW-1185">Reference proteome</keyword>
<evidence type="ECO:0000256" key="1">
    <source>
        <dbReference type="SAM" id="MobiDB-lite"/>
    </source>
</evidence>
<proteinExistence type="predicted"/>
<organism evidence="2 3">
    <name type="scientific">Rhizobium binae</name>
    <dbReference type="NCBI Taxonomy" id="1138190"/>
    <lineage>
        <taxon>Bacteria</taxon>
        <taxon>Pseudomonadati</taxon>
        <taxon>Pseudomonadota</taxon>
        <taxon>Alphaproteobacteria</taxon>
        <taxon>Hyphomicrobiales</taxon>
        <taxon>Rhizobiaceae</taxon>
        <taxon>Rhizobium/Agrobacterium group</taxon>
        <taxon>Rhizobium</taxon>
    </lineage>
</organism>
<accession>A0ABV2MJ42</accession>